<protein>
    <recommendedName>
        <fullName evidence="2">NAD/GMP synthase domain-containing protein</fullName>
    </recommendedName>
</protein>
<keyword evidence="4" id="KW-1185">Reference proteome</keyword>
<dbReference type="GO" id="GO:0006163">
    <property type="term" value="P:purine nucleotide metabolic process"/>
    <property type="evidence" value="ECO:0007669"/>
    <property type="project" value="UniProtKB-ARBA"/>
</dbReference>
<evidence type="ECO:0000313" key="3">
    <source>
        <dbReference type="EMBL" id="ABF39164.1"/>
    </source>
</evidence>
<dbReference type="NCBIfam" id="TIGR00268">
    <property type="entry name" value="ATP-dependent sacrificial sulfur transferase LarE"/>
    <property type="match status" value="1"/>
</dbReference>
<feature type="domain" description="NAD/GMP synthase" evidence="2">
    <location>
        <begin position="27"/>
        <end position="90"/>
    </location>
</feature>
<dbReference type="HOGENOM" id="CLU_061181_2_0_0"/>
<proteinExistence type="predicted"/>
<evidence type="ECO:0000259" key="2">
    <source>
        <dbReference type="Pfam" id="PF02540"/>
    </source>
</evidence>
<dbReference type="CDD" id="cd01990">
    <property type="entry name" value="LarE-like"/>
    <property type="match status" value="1"/>
</dbReference>
<dbReference type="EMBL" id="CP000360">
    <property type="protein sequence ID" value="ABF39164.1"/>
    <property type="molecule type" value="Genomic_DNA"/>
</dbReference>
<dbReference type="KEGG" id="aba:Acid345_0159"/>
<feature type="active site" description="Nucleophile and sulfur donor" evidence="1">
    <location>
        <position position="183"/>
    </location>
</feature>
<dbReference type="Gene3D" id="3.40.50.620">
    <property type="entry name" value="HUPs"/>
    <property type="match status" value="1"/>
</dbReference>
<dbReference type="SUPFAM" id="SSF52402">
    <property type="entry name" value="Adenine nucleotide alpha hydrolases-like"/>
    <property type="match status" value="1"/>
</dbReference>
<dbReference type="RefSeq" id="WP_011520966.1">
    <property type="nucleotide sequence ID" value="NC_008009.1"/>
</dbReference>
<dbReference type="Pfam" id="PF02540">
    <property type="entry name" value="NAD_synthase"/>
    <property type="match status" value="1"/>
</dbReference>
<dbReference type="STRING" id="204669.Acid345_0159"/>
<evidence type="ECO:0000313" key="4">
    <source>
        <dbReference type="Proteomes" id="UP000002432"/>
    </source>
</evidence>
<dbReference type="PANTHER" id="PTHR43169:SF2">
    <property type="entry name" value="NAD_GMP SYNTHASE DOMAIN-CONTAINING PROTEIN"/>
    <property type="match status" value="1"/>
</dbReference>
<dbReference type="eggNOG" id="COG1606">
    <property type="taxonomic scope" value="Bacteria"/>
</dbReference>
<dbReference type="InterPro" id="IPR052188">
    <property type="entry name" value="Ni-pincer_cofactor_biosynth"/>
</dbReference>
<dbReference type="PANTHER" id="PTHR43169">
    <property type="entry name" value="EXSB FAMILY PROTEIN"/>
    <property type="match status" value="1"/>
</dbReference>
<organism evidence="3 4">
    <name type="scientific">Koribacter versatilis (strain Ellin345)</name>
    <dbReference type="NCBI Taxonomy" id="204669"/>
    <lineage>
        <taxon>Bacteria</taxon>
        <taxon>Pseudomonadati</taxon>
        <taxon>Acidobacteriota</taxon>
        <taxon>Terriglobia</taxon>
        <taxon>Terriglobales</taxon>
        <taxon>Candidatus Korobacteraceae</taxon>
        <taxon>Candidatus Korobacter</taxon>
    </lineage>
</organism>
<dbReference type="Proteomes" id="UP000002432">
    <property type="component" value="Chromosome"/>
</dbReference>
<dbReference type="OrthoDB" id="9776919at2"/>
<gene>
    <name evidence="3" type="ordered locus">Acid345_0159</name>
</gene>
<reference evidence="3 4" key="1">
    <citation type="journal article" date="2009" name="Appl. Environ. Microbiol.">
        <title>Three genomes from the phylum Acidobacteria provide insight into the lifestyles of these microorganisms in soils.</title>
        <authorList>
            <person name="Ward N.L."/>
            <person name="Challacombe J.F."/>
            <person name="Janssen P.H."/>
            <person name="Henrissat B."/>
            <person name="Coutinho P.M."/>
            <person name="Wu M."/>
            <person name="Xie G."/>
            <person name="Haft D.H."/>
            <person name="Sait M."/>
            <person name="Badger J."/>
            <person name="Barabote R.D."/>
            <person name="Bradley B."/>
            <person name="Brettin T.S."/>
            <person name="Brinkac L.M."/>
            <person name="Bruce D."/>
            <person name="Creasy T."/>
            <person name="Daugherty S.C."/>
            <person name="Davidsen T.M."/>
            <person name="DeBoy R.T."/>
            <person name="Detter J.C."/>
            <person name="Dodson R.J."/>
            <person name="Durkin A.S."/>
            <person name="Ganapathy A."/>
            <person name="Gwinn-Giglio M."/>
            <person name="Han C.S."/>
            <person name="Khouri H."/>
            <person name="Kiss H."/>
            <person name="Kothari S.P."/>
            <person name="Madupu R."/>
            <person name="Nelson K.E."/>
            <person name="Nelson W.C."/>
            <person name="Paulsen I."/>
            <person name="Penn K."/>
            <person name="Ren Q."/>
            <person name="Rosovitz M.J."/>
            <person name="Selengut J.D."/>
            <person name="Shrivastava S."/>
            <person name="Sullivan S.A."/>
            <person name="Tapia R."/>
            <person name="Thompson L.S."/>
            <person name="Watkins K.L."/>
            <person name="Yang Q."/>
            <person name="Yu C."/>
            <person name="Zafar N."/>
            <person name="Zhou L."/>
            <person name="Kuske C.R."/>
        </authorList>
    </citation>
    <scope>NUCLEOTIDE SEQUENCE [LARGE SCALE GENOMIC DNA]</scope>
    <source>
        <strain evidence="3 4">Ellin345</strain>
    </source>
</reference>
<dbReference type="InterPro" id="IPR022310">
    <property type="entry name" value="NAD/GMP_synthase"/>
</dbReference>
<dbReference type="AlphaFoldDB" id="Q1IVD6"/>
<sequence length="283" mass="31393">MAVSPLPELSLEKKQQSLEAHLRSLGRLLVAYSGGIDSAYLAYVAHQVLGDNMLAILADSASLARAQMRDALAFGEEQSIPVQVVQTSEMDSPDYRRNDAMRCFHCKDELFAVMERVATEHGYSKVAYGVNLDDQGDFRPGQRAAKQHGVVAPLLDAAMTKSDIRELARQAGLRVWDKPASACLSSRIEYGRPVTTEALEQVEKGEDALRGLGFRQVRVRHHGQIARIEIAKDEIARAMTPEMAREFTRVFKALGFTYVTLDLEGFRSGSMNSLLPLEVLQKQ</sequence>
<dbReference type="InterPro" id="IPR005232">
    <property type="entry name" value="LarE"/>
</dbReference>
<dbReference type="GO" id="GO:0016783">
    <property type="term" value="F:sulfurtransferase activity"/>
    <property type="evidence" value="ECO:0007669"/>
    <property type="project" value="InterPro"/>
</dbReference>
<accession>Q1IVD6</accession>
<dbReference type="PIRSF" id="PIRSF006661">
    <property type="entry name" value="PP-lp_UCP006661"/>
    <property type="match status" value="1"/>
</dbReference>
<dbReference type="EnsemblBacteria" id="ABF39164">
    <property type="protein sequence ID" value="ABF39164"/>
    <property type="gene ID" value="Acid345_0159"/>
</dbReference>
<name>Q1IVD6_KORVE</name>
<evidence type="ECO:0000256" key="1">
    <source>
        <dbReference type="PIRSR" id="PIRSR006661-1"/>
    </source>
</evidence>
<dbReference type="InterPro" id="IPR014729">
    <property type="entry name" value="Rossmann-like_a/b/a_fold"/>
</dbReference>